<gene>
    <name evidence="1" type="ORF">SVUK_LOCUS14362</name>
</gene>
<evidence type="ECO:0000313" key="2">
    <source>
        <dbReference type="Proteomes" id="UP000270094"/>
    </source>
</evidence>
<dbReference type="Proteomes" id="UP000270094">
    <property type="component" value="Unassembled WGS sequence"/>
</dbReference>
<protein>
    <submittedName>
        <fullName evidence="1">Uncharacterized protein</fullName>
    </submittedName>
</protein>
<accession>A0A3P7JLI5</accession>
<sequence>MNSPQVELHIAQSSLMQEISLRKGQITLMSEFHTLNRLSILRASGFLMEYIVRMFYHDFKILPLFNLNLKQIFFPKFAQLQVVTRSSNYFAQNLKTAALTAQLGSDGCNNITLLSETRTNHIHQRHIAFLLLDQQKICAVQWTSCNHMLIIK</sequence>
<keyword evidence="2" id="KW-1185">Reference proteome</keyword>
<name>A0A3P7JLI5_STRVU</name>
<evidence type="ECO:0000313" key="1">
    <source>
        <dbReference type="EMBL" id="VDM79364.1"/>
    </source>
</evidence>
<proteinExistence type="predicted"/>
<dbReference type="EMBL" id="UYYB01104888">
    <property type="protein sequence ID" value="VDM79364.1"/>
    <property type="molecule type" value="Genomic_DNA"/>
</dbReference>
<dbReference type="AlphaFoldDB" id="A0A3P7JLI5"/>
<reference evidence="1 2" key="1">
    <citation type="submission" date="2018-11" db="EMBL/GenBank/DDBJ databases">
        <authorList>
            <consortium name="Pathogen Informatics"/>
        </authorList>
    </citation>
    <scope>NUCLEOTIDE SEQUENCE [LARGE SCALE GENOMIC DNA]</scope>
</reference>
<organism evidence="1 2">
    <name type="scientific">Strongylus vulgaris</name>
    <name type="common">Blood worm</name>
    <dbReference type="NCBI Taxonomy" id="40348"/>
    <lineage>
        <taxon>Eukaryota</taxon>
        <taxon>Metazoa</taxon>
        <taxon>Ecdysozoa</taxon>
        <taxon>Nematoda</taxon>
        <taxon>Chromadorea</taxon>
        <taxon>Rhabditida</taxon>
        <taxon>Rhabditina</taxon>
        <taxon>Rhabditomorpha</taxon>
        <taxon>Strongyloidea</taxon>
        <taxon>Strongylidae</taxon>
        <taxon>Strongylus</taxon>
    </lineage>
</organism>